<keyword evidence="7" id="KW-1133">Transmembrane helix</keyword>
<keyword evidence="4" id="KW-0547">Nucleotide-binding</keyword>
<keyword evidence="5 9" id="KW-0418">Kinase</keyword>
<reference evidence="9" key="1">
    <citation type="submission" date="2020-10" db="EMBL/GenBank/DDBJ databases">
        <authorList>
            <person name="Gilroy R."/>
        </authorList>
    </citation>
    <scope>NUCLEOTIDE SEQUENCE</scope>
    <source>
        <strain evidence="9">ChiHjej12B11-29160</strain>
    </source>
</reference>
<evidence type="ECO:0000259" key="8">
    <source>
        <dbReference type="PROSITE" id="PS50011"/>
    </source>
</evidence>
<dbReference type="InterPro" id="IPR000719">
    <property type="entry name" value="Prot_kinase_dom"/>
</dbReference>
<dbReference type="Proteomes" id="UP000824078">
    <property type="component" value="Unassembled WGS sequence"/>
</dbReference>
<feature type="domain" description="Protein kinase" evidence="8">
    <location>
        <begin position="1"/>
        <end position="256"/>
    </location>
</feature>
<evidence type="ECO:0000313" key="9">
    <source>
        <dbReference type="EMBL" id="HIU23654.1"/>
    </source>
</evidence>
<keyword evidence="7" id="KW-0472">Membrane</keyword>
<accession>A0A9D1HWJ0</accession>
<dbReference type="SMART" id="SM00220">
    <property type="entry name" value="S_TKc"/>
    <property type="match status" value="1"/>
</dbReference>
<evidence type="ECO:0000256" key="1">
    <source>
        <dbReference type="ARBA" id="ARBA00012513"/>
    </source>
</evidence>
<evidence type="ECO:0000256" key="7">
    <source>
        <dbReference type="SAM" id="Phobius"/>
    </source>
</evidence>
<dbReference type="InterPro" id="IPR008266">
    <property type="entry name" value="Tyr_kinase_AS"/>
</dbReference>
<dbReference type="GO" id="GO:0005524">
    <property type="term" value="F:ATP binding"/>
    <property type="evidence" value="ECO:0007669"/>
    <property type="project" value="UniProtKB-KW"/>
</dbReference>
<keyword evidence="6" id="KW-0067">ATP-binding</keyword>
<proteinExistence type="predicted"/>
<dbReference type="PANTHER" id="PTHR43289">
    <property type="entry name" value="MITOGEN-ACTIVATED PROTEIN KINASE KINASE KINASE 20-RELATED"/>
    <property type="match status" value="1"/>
</dbReference>
<evidence type="ECO:0000313" key="10">
    <source>
        <dbReference type="Proteomes" id="UP000824078"/>
    </source>
</evidence>
<comment type="caution">
    <text evidence="9">The sequence shown here is derived from an EMBL/GenBank/DDBJ whole genome shotgun (WGS) entry which is preliminary data.</text>
</comment>
<reference evidence="9" key="2">
    <citation type="journal article" date="2021" name="PeerJ">
        <title>Extensive microbial diversity within the chicken gut microbiome revealed by metagenomics and culture.</title>
        <authorList>
            <person name="Gilroy R."/>
            <person name="Ravi A."/>
            <person name="Getino M."/>
            <person name="Pursley I."/>
            <person name="Horton D.L."/>
            <person name="Alikhan N.F."/>
            <person name="Baker D."/>
            <person name="Gharbi K."/>
            <person name="Hall N."/>
            <person name="Watson M."/>
            <person name="Adriaenssens E.M."/>
            <person name="Foster-Nyarko E."/>
            <person name="Jarju S."/>
            <person name="Secka A."/>
            <person name="Antonio M."/>
            <person name="Oren A."/>
            <person name="Chaudhuri R.R."/>
            <person name="La Ragione R."/>
            <person name="Hildebrand F."/>
            <person name="Pallen M.J."/>
        </authorList>
    </citation>
    <scope>NUCLEOTIDE SEQUENCE</scope>
    <source>
        <strain evidence="9">ChiHjej12B11-29160</strain>
    </source>
</reference>
<keyword evidence="2 9" id="KW-0723">Serine/threonine-protein kinase</keyword>
<dbReference type="EMBL" id="DVMQ01000006">
    <property type="protein sequence ID" value="HIU23654.1"/>
    <property type="molecule type" value="Genomic_DNA"/>
</dbReference>
<feature type="transmembrane region" description="Helical" evidence="7">
    <location>
        <begin position="395"/>
        <end position="417"/>
    </location>
</feature>
<dbReference type="PANTHER" id="PTHR43289:SF6">
    <property type="entry name" value="SERINE_THREONINE-PROTEIN KINASE NEKL-3"/>
    <property type="match status" value="1"/>
</dbReference>
<keyword evidence="3" id="KW-0808">Transferase</keyword>
<evidence type="ECO:0000256" key="4">
    <source>
        <dbReference type="ARBA" id="ARBA00022741"/>
    </source>
</evidence>
<evidence type="ECO:0000256" key="3">
    <source>
        <dbReference type="ARBA" id="ARBA00022679"/>
    </source>
</evidence>
<dbReference type="PROSITE" id="PS00109">
    <property type="entry name" value="PROTEIN_KINASE_TYR"/>
    <property type="match status" value="1"/>
</dbReference>
<evidence type="ECO:0000256" key="5">
    <source>
        <dbReference type="ARBA" id="ARBA00022777"/>
    </source>
</evidence>
<dbReference type="InterPro" id="IPR011009">
    <property type="entry name" value="Kinase-like_dom_sf"/>
</dbReference>
<dbReference type="SUPFAM" id="SSF56112">
    <property type="entry name" value="Protein kinase-like (PK-like)"/>
    <property type="match status" value="1"/>
</dbReference>
<feature type="transmembrane region" description="Helical" evidence="7">
    <location>
        <begin position="342"/>
        <end position="364"/>
    </location>
</feature>
<dbReference type="Gene3D" id="1.10.510.10">
    <property type="entry name" value="Transferase(Phosphotransferase) domain 1"/>
    <property type="match status" value="1"/>
</dbReference>
<sequence length="420" mass="45624">MAGQDEQLLAILEHDELYRVERVLANKTGCKTELVWRGIEGPFVRKRIPRALASPAAWRAASTATCSRIPRIWDSYELPDEFVVICDYVEGETLTVRMRAAGHFSEARAVRIALDVCEAAAALHACGVVHRDITPNNVVLAADGAHLVDLGIARVHGEHDLRDTTTLGTWGFAAPEQFGFTQTDERSDVYAIGCLLGYMLTGIMPGTKEYVQALENDAVVPSLLADVVRMATAFEPSKRFASACAFATALRDTGFYQEDASYPEKALGTPAIQGSARDEGSNGPVGPFGMFPVAHVLKLFEGSFKAFQKGQRRAARSILVGILAALFWVATAAVGMSQTNSVSEACSVVIILTLAFVSFTILCLERPAAFLQYGVYAGHTQQEVRRAFSKRMVGWVAFLAVLFVVLVFVAATLQLILEGR</sequence>
<organism evidence="9 10">
    <name type="scientific">Candidatus Coprovicinus avistercoris</name>
    <dbReference type="NCBI Taxonomy" id="2840754"/>
    <lineage>
        <taxon>Bacteria</taxon>
        <taxon>Bacillati</taxon>
        <taxon>Actinomycetota</taxon>
        <taxon>Coriobacteriia</taxon>
        <taxon>Coriobacteriales</taxon>
        <taxon>Coriobacteriaceae</taxon>
        <taxon>Coriobacteriaceae incertae sedis</taxon>
        <taxon>Candidatus Coprovicinus</taxon>
    </lineage>
</organism>
<dbReference type="EC" id="2.7.11.1" evidence="1"/>
<evidence type="ECO:0000256" key="2">
    <source>
        <dbReference type="ARBA" id="ARBA00022527"/>
    </source>
</evidence>
<protein>
    <recommendedName>
        <fullName evidence="1">non-specific serine/threonine protein kinase</fullName>
        <ecNumber evidence="1">2.7.11.1</ecNumber>
    </recommendedName>
</protein>
<dbReference type="AlphaFoldDB" id="A0A9D1HWJ0"/>
<dbReference type="Pfam" id="PF00069">
    <property type="entry name" value="Pkinase"/>
    <property type="match status" value="1"/>
</dbReference>
<dbReference type="CDD" id="cd14014">
    <property type="entry name" value="STKc_PknB_like"/>
    <property type="match status" value="1"/>
</dbReference>
<keyword evidence="7" id="KW-0812">Transmembrane</keyword>
<evidence type="ECO:0000256" key="6">
    <source>
        <dbReference type="ARBA" id="ARBA00022840"/>
    </source>
</evidence>
<name>A0A9D1HWJ0_9ACTN</name>
<dbReference type="GO" id="GO:0004674">
    <property type="term" value="F:protein serine/threonine kinase activity"/>
    <property type="evidence" value="ECO:0007669"/>
    <property type="project" value="UniProtKB-KW"/>
</dbReference>
<dbReference type="PROSITE" id="PS50011">
    <property type="entry name" value="PROTEIN_KINASE_DOM"/>
    <property type="match status" value="1"/>
</dbReference>
<gene>
    <name evidence="9" type="ORF">IAD17_01865</name>
</gene>
<feature type="transmembrane region" description="Helical" evidence="7">
    <location>
        <begin position="318"/>
        <end position="336"/>
    </location>
</feature>